<feature type="transmembrane region" description="Helical" evidence="8">
    <location>
        <begin position="447"/>
        <end position="465"/>
    </location>
</feature>
<evidence type="ECO:0000256" key="3">
    <source>
        <dbReference type="ARBA" id="ARBA00022448"/>
    </source>
</evidence>
<evidence type="ECO:0000256" key="5">
    <source>
        <dbReference type="ARBA" id="ARBA00022989"/>
    </source>
</evidence>
<dbReference type="PROSITE" id="PS50850">
    <property type="entry name" value="MFS"/>
    <property type="match status" value="1"/>
</dbReference>
<dbReference type="NCBIfam" id="TIGR00879">
    <property type="entry name" value="SP"/>
    <property type="match status" value="1"/>
</dbReference>
<feature type="transmembrane region" description="Helical" evidence="8">
    <location>
        <begin position="163"/>
        <end position="182"/>
    </location>
</feature>
<accession>A0ABP0D1E1</accession>
<comment type="caution">
    <text evidence="10">The sequence shown here is derived from an EMBL/GenBank/DDBJ whole genome shotgun (WGS) entry which is preliminary data.</text>
</comment>
<dbReference type="SUPFAM" id="SSF103473">
    <property type="entry name" value="MFS general substrate transporter"/>
    <property type="match status" value="1"/>
</dbReference>
<feature type="transmembrane region" description="Helical" evidence="8">
    <location>
        <begin position="376"/>
        <end position="400"/>
    </location>
</feature>
<evidence type="ECO:0000313" key="11">
    <source>
        <dbReference type="Proteomes" id="UP001642406"/>
    </source>
</evidence>
<dbReference type="PANTHER" id="PTHR48022">
    <property type="entry name" value="PLASTIDIC GLUCOSE TRANSPORTER 4"/>
    <property type="match status" value="1"/>
</dbReference>
<evidence type="ECO:0000256" key="8">
    <source>
        <dbReference type="SAM" id="Phobius"/>
    </source>
</evidence>
<feature type="domain" description="Major facilitator superfamily (MFS) profile" evidence="9">
    <location>
        <begin position="28"/>
        <end position="469"/>
    </location>
</feature>
<sequence length="519" mass="56576">MGNENASNDGNIPIQKRLREFSWMLAFLMFYMASCAFNFGYDVGNFGGVQGMQSFAKKFGQYNSSKGLYALPAWLSSLMTSLPFLGKALGAITCGWISERWGRKKAILGLVGLSFLGVLLQTCATTAAQFTVGRFISFGMTGMTIVVVPLYQGEVAPGPLRGMMAATLQLMIIVGQVVASLVNLGTQHIASDAGWRLSVGLQFVAPAIILGLLPIVPESPRWLLAKGRPADAHTSLRRIRKKEVSDAEIEFEVQALRHANSLHGKGTWAEVFDKNNRLRTLVAVIAMFGEQITGQAFQSQYSVIFYQQHGFKDQAFLFGVIGNVVQLVCLIGTWFFVDGIGRRPLVMTGGFFMGIFLFVIAGVSSVATPNFSEAHAMVASLMLFGASFALSWAPVSYIVLSEVAASRVKEKTNLLASVVSILVTFVTSFTIPYLMNEPYAALGGKIGYIYGAINMVMVVVAYFMIPELKGRSLEEVDQLFQSGAPLRKFGAVKTEAAEQLYADQARINVEEMAKSEHTE</sequence>
<protein>
    <recommendedName>
        <fullName evidence="9">Major facilitator superfamily (MFS) profile domain-containing protein</fullName>
    </recommendedName>
</protein>
<feature type="transmembrane region" description="Helical" evidence="8">
    <location>
        <begin position="134"/>
        <end position="151"/>
    </location>
</feature>
<dbReference type="PANTHER" id="PTHR48022:SF77">
    <property type="entry name" value="MAJOR FACILITATOR SUPERFAMILY (MFS) PROFILE DOMAIN-CONTAINING PROTEIN"/>
    <property type="match status" value="1"/>
</dbReference>
<feature type="transmembrane region" description="Helical" evidence="8">
    <location>
        <begin position="317"/>
        <end position="337"/>
    </location>
</feature>
<evidence type="ECO:0000313" key="10">
    <source>
        <dbReference type="EMBL" id="CAK7237081.1"/>
    </source>
</evidence>
<evidence type="ECO:0000256" key="6">
    <source>
        <dbReference type="ARBA" id="ARBA00023136"/>
    </source>
</evidence>
<keyword evidence="4 8" id="KW-0812">Transmembrane</keyword>
<feature type="transmembrane region" description="Helical" evidence="8">
    <location>
        <begin position="344"/>
        <end position="364"/>
    </location>
</feature>
<dbReference type="InterPro" id="IPR050360">
    <property type="entry name" value="MFS_Sugar_Transporters"/>
</dbReference>
<feature type="transmembrane region" description="Helical" evidence="8">
    <location>
        <begin position="194"/>
        <end position="216"/>
    </location>
</feature>
<dbReference type="PRINTS" id="PR00171">
    <property type="entry name" value="SUGRTRNSPORT"/>
</dbReference>
<keyword evidence="6 8" id="KW-0472">Membrane</keyword>
<organism evidence="10 11">
    <name type="scientific">Sporothrix bragantina</name>
    <dbReference type="NCBI Taxonomy" id="671064"/>
    <lineage>
        <taxon>Eukaryota</taxon>
        <taxon>Fungi</taxon>
        <taxon>Dikarya</taxon>
        <taxon>Ascomycota</taxon>
        <taxon>Pezizomycotina</taxon>
        <taxon>Sordariomycetes</taxon>
        <taxon>Sordariomycetidae</taxon>
        <taxon>Ophiostomatales</taxon>
        <taxon>Ophiostomataceae</taxon>
        <taxon>Sporothrix</taxon>
    </lineage>
</organism>
<name>A0ABP0D1E1_9PEZI</name>
<evidence type="ECO:0000256" key="4">
    <source>
        <dbReference type="ARBA" id="ARBA00022692"/>
    </source>
</evidence>
<evidence type="ECO:0000259" key="9">
    <source>
        <dbReference type="PROSITE" id="PS50850"/>
    </source>
</evidence>
<proteinExistence type="inferred from homology"/>
<evidence type="ECO:0000256" key="7">
    <source>
        <dbReference type="RuleBase" id="RU003346"/>
    </source>
</evidence>
<comment type="similarity">
    <text evidence="2 7">Belongs to the major facilitator superfamily. Sugar transporter (TC 2.A.1.1) family.</text>
</comment>
<dbReference type="InterPro" id="IPR003663">
    <property type="entry name" value="Sugar/inositol_transpt"/>
</dbReference>
<evidence type="ECO:0000256" key="1">
    <source>
        <dbReference type="ARBA" id="ARBA00004141"/>
    </source>
</evidence>
<dbReference type="InterPro" id="IPR036259">
    <property type="entry name" value="MFS_trans_sf"/>
</dbReference>
<dbReference type="Gene3D" id="1.20.1250.20">
    <property type="entry name" value="MFS general substrate transporter like domains"/>
    <property type="match status" value="1"/>
</dbReference>
<keyword evidence="11" id="KW-1185">Reference proteome</keyword>
<comment type="subcellular location">
    <subcellularLocation>
        <location evidence="1">Membrane</location>
        <topology evidence="1">Multi-pass membrane protein</topology>
    </subcellularLocation>
</comment>
<feature type="transmembrane region" description="Helical" evidence="8">
    <location>
        <begin position="412"/>
        <end position="435"/>
    </location>
</feature>
<reference evidence="10 11" key="1">
    <citation type="submission" date="2024-01" db="EMBL/GenBank/DDBJ databases">
        <authorList>
            <person name="Allen C."/>
            <person name="Tagirdzhanova G."/>
        </authorList>
    </citation>
    <scope>NUCLEOTIDE SEQUENCE [LARGE SCALE GENOMIC DNA]</scope>
</reference>
<gene>
    <name evidence="10" type="ORF">SBRCBS47491_009855</name>
</gene>
<dbReference type="Proteomes" id="UP001642406">
    <property type="component" value="Unassembled WGS sequence"/>
</dbReference>
<evidence type="ECO:0000256" key="2">
    <source>
        <dbReference type="ARBA" id="ARBA00010992"/>
    </source>
</evidence>
<dbReference type="Pfam" id="PF00083">
    <property type="entry name" value="Sugar_tr"/>
    <property type="match status" value="1"/>
</dbReference>
<keyword evidence="3 7" id="KW-0813">Transport</keyword>
<dbReference type="EMBL" id="CAWUHC010000174">
    <property type="protein sequence ID" value="CAK7237081.1"/>
    <property type="molecule type" value="Genomic_DNA"/>
</dbReference>
<feature type="transmembrane region" description="Helical" evidence="8">
    <location>
        <begin position="21"/>
        <end position="41"/>
    </location>
</feature>
<dbReference type="InterPro" id="IPR005828">
    <property type="entry name" value="MFS_sugar_transport-like"/>
</dbReference>
<keyword evidence="5 8" id="KW-1133">Transmembrane helix</keyword>
<dbReference type="InterPro" id="IPR020846">
    <property type="entry name" value="MFS_dom"/>
</dbReference>